<feature type="domain" description="AAA" evidence="1">
    <location>
        <begin position="39"/>
        <end position="156"/>
    </location>
</feature>
<gene>
    <name evidence="3" type="ORF">COT33_00830</name>
</gene>
<dbReference type="Pfam" id="PF13635">
    <property type="entry name" value="DUF4143"/>
    <property type="match status" value="1"/>
</dbReference>
<dbReference type="InterPro" id="IPR041682">
    <property type="entry name" value="AAA_14"/>
</dbReference>
<reference evidence="4" key="1">
    <citation type="submission" date="2017-09" db="EMBL/GenBank/DDBJ databases">
        <title>Depth-based differentiation of microbial function through sediment-hosted aquifers and enrichment of novel symbionts in the deep terrestrial subsurface.</title>
        <authorList>
            <person name="Probst A.J."/>
            <person name="Ladd B."/>
            <person name="Jarett J.K."/>
            <person name="Geller-Mcgrath D.E."/>
            <person name="Sieber C.M.K."/>
            <person name="Emerson J.B."/>
            <person name="Anantharaman K."/>
            <person name="Thomas B.C."/>
            <person name="Malmstrom R."/>
            <person name="Stieglmeier M."/>
            <person name="Klingl A."/>
            <person name="Woyke T."/>
            <person name="Ryan C.M."/>
            <person name="Banfield J.F."/>
        </authorList>
    </citation>
    <scope>NUCLEOTIDE SEQUENCE [LARGE SCALE GENOMIC DNA]</scope>
</reference>
<feature type="domain" description="DUF4143" evidence="2">
    <location>
        <begin position="216"/>
        <end position="363"/>
    </location>
</feature>
<dbReference type="AlphaFoldDB" id="A0A2H0YPH4"/>
<evidence type="ECO:0000313" key="3">
    <source>
        <dbReference type="EMBL" id="PIS39652.1"/>
    </source>
</evidence>
<dbReference type="InterPro" id="IPR027417">
    <property type="entry name" value="P-loop_NTPase"/>
</dbReference>
<comment type="caution">
    <text evidence="3">The sequence shown here is derived from an EMBL/GenBank/DDBJ whole genome shotgun (WGS) entry which is preliminary data.</text>
</comment>
<name>A0A2H0YPH4_9BACT</name>
<proteinExistence type="predicted"/>
<organism evidence="3 4">
    <name type="scientific">Candidatus Nealsonbacteria bacterium CG08_land_8_20_14_0_20_38_20</name>
    <dbReference type="NCBI Taxonomy" id="1974705"/>
    <lineage>
        <taxon>Bacteria</taxon>
        <taxon>Candidatus Nealsoniibacteriota</taxon>
    </lineage>
</organism>
<sequence>MPNRPNMPARGACLPVGMGSAKGEKTRYLYSYIVKDLVKKMVFVGGPRQVGKTTLAKLIGKGEYQAPLCLNWDNRDDRKKIIAGEIDYESDLLIFNEIHKYKQWKNYLKGEFDKNKDKHNYLITGSARLDLYRRGGDSLLGRYHYYRLHPFSLREALEIEPNLEIGRPLKFVKSGKAGGIFRDLLTFGGFPEPFLEKNDITARRFHSERIDRLVREDIRDIEAVRDISALQILAEILPSKVGSLFSLNALREDFNVAHKTISLWVDILERFYYHFRIYPFASSVFKSLRKEPKIYLWDWSHLEDQAAKLENIVASHLLKAVHFLRDAYGYKTELYFLRDRDGKEADFLVTVNRKPWFAVEVKSKDKIVSKNLIYFAGKLRLSYGYQVTEDEGVDFEKDNVRVISASKFLSGLV</sequence>
<evidence type="ECO:0000259" key="1">
    <source>
        <dbReference type="Pfam" id="PF13173"/>
    </source>
</evidence>
<evidence type="ECO:0000259" key="2">
    <source>
        <dbReference type="Pfam" id="PF13635"/>
    </source>
</evidence>
<dbReference type="Proteomes" id="UP000230088">
    <property type="component" value="Unassembled WGS sequence"/>
</dbReference>
<dbReference type="Pfam" id="PF13173">
    <property type="entry name" value="AAA_14"/>
    <property type="match status" value="1"/>
</dbReference>
<dbReference type="PANTHER" id="PTHR43566:SF1">
    <property type="entry name" value="AAA+ ATPASE DOMAIN-CONTAINING PROTEIN"/>
    <property type="match status" value="1"/>
</dbReference>
<protein>
    <submittedName>
        <fullName evidence="3">AAA family ATPase</fullName>
    </submittedName>
</protein>
<evidence type="ECO:0000313" key="4">
    <source>
        <dbReference type="Proteomes" id="UP000230088"/>
    </source>
</evidence>
<dbReference type="InterPro" id="IPR025420">
    <property type="entry name" value="DUF4143"/>
</dbReference>
<accession>A0A2H0YPH4</accession>
<dbReference type="SUPFAM" id="SSF52540">
    <property type="entry name" value="P-loop containing nucleoside triphosphate hydrolases"/>
    <property type="match status" value="1"/>
</dbReference>
<dbReference type="EMBL" id="PEYD01000013">
    <property type="protein sequence ID" value="PIS39652.1"/>
    <property type="molecule type" value="Genomic_DNA"/>
</dbReference>
<dbReference type="PANTHER" id="PTHR43566">
    <property type="entry name" value="CONSERVED PROTEIN"/>
    <property type="match status" value="1"/>
</dbReference>